<feature type="compositionally biased region" description="Basic and acidic residues" evidence="2">
    <location>
        <begin position="526"/>
        <end position="535"/>
    </location>
</feature>
<evidence type="ECO:0000313" key="5">
    <source>
        <dbReference type="EMBL" id="SOX57043.1"/>
    </source>
</evidence>
<feature type="region of interest" description="Disordered" evidence="2">
    <location>
        <begin position="487"/>
        <end position="535"/>
    </location>
</feature>
<dbReference type="SUPFAM" id="SSF140459">
    <property type="entry name" value="PE/PPE dimer-like"/>
    <property type="match status" value="1"/>
</dbReference>
<gene>
    <name evidence="5" type="ORF">MAAFP003_5810</name>
</gene>
<dbReference type="Proteomes" id="UP000236318">
    <property type="component" value="Unassembled WGS sequence"/>
</dbReference>
<dbReference type="GO" id="GO:0052572">
    <property type="term" value="P:response to host immune response"/>
    <property type="evidence" value="ECO:0007669"/>
    <property type="project" value="TreeGrafter"/>
</dbReference>
<organism evidence="5 6">
    <name type="scientific">Mycobacterium ahvazicum</name>
    <dbReference type="NCBI Taxonomy" id="1964395"/>
    <lineage>
        <taxon>Bacteria</taxon>
        <taxon>Bacillati</taxon>
        <taxon>Actinomycetota</taxon>
        <taxon>Actinomycetes</taxon>
        <taxon>Mycobacteriales</taxon>
        <taxon>Mycobacteriaceae</taxon>
        <taxon>Mycobacterium</taxon>
        <taxon>Mycobacterium simiae complex</taxon>
    </lineage>
</organism>
<dbReference type="InterPro" id="IPR038332">
    <property type="entry name" value="PPE_sf"/>
</dbReference>
<dbReference type="Pfam" id="PF00823">
    <property type="entry name" value="PPE"/>
    <property type="match status" value="1"/>
</dbReference>
<dbReference type="PANTHER" id="PTHR46766">
    <property type="entry name" value="GLUTAMINE-RICH PROTEIN 2"/>
    <property type="match status" value="1"/>
</dbReference>
<dbReference type="RefSeq" id="WP_096291470.1">
    <property type="nucleotide sequence ID" value="NZ_FXEG02000009.1"/>
</dbReference>
<evidence type="ECO:0000259" key="3">
    <source>
        <dbReference type="Pfam" id="PF00823"/>
    </source>
</evidence>
<dbReference type="PANTHER" id="PTHR46766:SF1">
    <property type="entry name" value="GLUTAMINE-RICH PROTEIN 2"/>
    <property type="match status" value="1"/>
</dbReference>
<sequence>MTAPMWMAAPPEVHSVLLSSGPGPASLFAAVAARSSMSVEYASAAAELSEVLASTQAGAWQGPSAESYVAAHGPYLAWLTQASAHSAAAATAHETAGTAYAAALSAMPTVGELAANHAVHGALMATNFFGINTIPIAVNEADYARMWVQAAVTMTTYQAVSTAAVAATPQTEPAPQILRADVAAAPVAQDDGGDDEEFPDPSVDNPFNQFLAQILRWFGIDWNPGQATVNGIPYDEYTNPGQLIFWVVRALELLEDFEQFGEYLQTNPALAFQYIAFLESVDWPTHIAEIASWLSSTPQLLLVPIIAAVAPLGAVGGLAGLAGLAGIPAPPVVPAPPAPPPPGLVPALGSTPIVAPTAVPASAPAPAPTATASTAASPAPPAPPAPSGPGFVPPYFVAPPGIGAGSGMSAAAAAAAKRKSPEPDSAAATAAGLARDAARSRRGQRQRRLGYGDEYMDMNVDVDPDWAEPATTASDRGAANLGFAGTVRKQSPGATGLATLAGDEFGGGPKLPMVPGTWDAGNGAAAEREGPQDGR</sequence>
<evidence type="ECO:0000259" key="4">
    <source>
        <dbReference type="Pfam" id="PF18878"/>
    </source>
</evidence>
<reference evidence="5" key="1">
    <citation type="submission" date="2018-01" db="EMBL/GenBank/DDBJ databases">
        <authorList>
            <consortium name="Urmite Genomes"/>
        </authorList>
    </citation>
    <scope>NUCLEOTIDE SEQUENCE [LARGE SCALE GENOMIC DNA]</scope>
    <source>
        <strain evidence="5">AFP003</strain>
    </source>
</reference>
<accession>A0A2K4YJV3</accession>
<proteinExistence type="inferred from homology"/>
<name>A0A2K4YJV3_9MYCO</name>
<evidence type="ECO:0000256" key="2">
    <source>
        <dbReference type="SAM" id="MobiDB-lite"/>
    </source>
</evidence>
<comment type="caution">
    <text evidence="5">The sequence shown here is derived from an EMBL/GenBank/DDBJ whole genome shotgun (WGS) entry which is preliminary data.</text>
</comment>
<dbReference type="AlphaFoldDB" id="A0A2K4YJV3"/>
<feature type="region of interest" description="Disordered" evidence="2">
    <location>
        <begin position="361"/>
        <end position="385"/>
    </location>
</feature>
<dbReference type="Pfam" id="PF18878">
    <property type="entry name" value="PPE-PPW"/>
    <property type="match status" value="1"/>
</dbReference>
<feature type="domain" description="PPE-PPW subfamily C-terminal" evidence="4">
    <location>
        <begin position="472"/>
        <end position="518"/>
    </location>
</feature>
<protein>
    <submittedName>
        <fullName evidence="5">PPE family protein</fullName>
    </submittedName>
</protein>
<dbReference type="EMBL" id="FXEG02000009">
    <property type="protein sequence ID" value="SOX57043.1"/>
    <property type="molecule type" value="Genomic_DNA"/>
</dbReference>
<feature type="compositionally biased region" description="Low complexity" evidence="2">
    <location>
        <begin position="361"/>
        <end position="377"/>
    </location>
</feature>
<keyword evidence="6" id="KW-1185">Reference proteome</keyword>
<dbReference type="InterPro" id="IPR043641">
    <property type="entry name" value="PPE-PPW_C"/>
</dbReference>
<feature type="region of interest" description="Disordered" evidence="2">
    <location>
        <begin position="415"/>
        <end position="449"/>
    </location>
</feature>
<dbReference type="Gene3D" id="1.20.1260.20">
    <property type="entry name" value="PPE superfamily"/>
    <property type="match status" value="1"/>
</dbReference>
<dbReference type="InterPro" id="IPR000030">
    <property type="entry name" value="PPE_dom"/>
</dbReference>
<feature type="domain" description="PPE" evidence="3">
    <location>
        <begin position="5"/>
        <end position="168"/>
    </location>
</feature>
<feature type="compositionally biased region" description="Low complexity" evidence="2">
    <location>
        <begin position="426"/>
        <end position="435"/>
    </location>
</feature>
<dbReference type="OrthoDB" id="4753487at2"/>
<evidence type="ECO:0000256" key="1">
    <source>
        <dbReference type="ARBA" id="ARBA00010652"/>
    </source>
</evidence>
<evidence type="ECO:0000313" key="6">
    <source>
        <dbReference type="Proteomes" id="UP000236318"/>
    </source>
</evidence>
<comment type="similarity">
    <text evidence="1">Belongs to the mycobacterial PPE family.</text>
</comment>